<evidence type="ECO:0000313" key="2">
    <source>
        <dbReference type="EMBL" id="SNB72615.1"/>
    </source>
</evidence>
<evidence type="ECO:0000313" key="3">
    <source>
        <dbReference type="Proteomes" id="UP000197065"/>
    </source>
</evidence>
<feature type="domain" description="HD" evidence="1">
    <location>
        <begin position="65"/>
        <end position="131"/>
    </location>
</feature>
<dbReference type="Pfam" id="PF01966">
    <property type="entry name" value="HD"/>
    <property type="match status" value="1"/>
</dbReference>
<keyword evidence="3" id="KW-1185">Reference proteome</keyword>
<dbReference type="GO" id="GO:0016787">
    <property type="term" value="F:hydrolase activity"/>
    <property type="evidence" value="ECO:0007669"/>
    <property type="project" value="UniProtKB-KW"/>
</dbReference>
<proteinExistence type="predicted"/>
<evidence type="ECO:0000259" key="1">
    <source>
        <dbReference type="Pfam" id="PF01966"/>
    </source>
</evidence>
<dbReference type="Proteomes" id="UP000197065">
    <property type="component" value="Unassembled WGS sequence"/>
</dbReference>
<keyword evidence="2" id="KW-0378">Hydrolase</keyword>
<accession>A0A212RK12</accession>
<reference evidence="2 3" key="1">
    <citation type="submission" date="2017-06" db="EMBL/GenBank/DDBJ databases">
        <authorList>
            <person name="Kim H.J."/>
            <person name="Triplett B.A."/>
        </authorList>
    </citation>
    <scope>NUCLEOTIDE SEQUENCE [LARGE SCALE GENOMIC DNA]</scope>
    <source>
        <strain evidence="2 3">B29T1</strain>
    </source>
</reference>
<dbReference type="RefSeq" id="WP_207762084.1">
    <property type="nucleotide sequence ID" value="NZ_FYEH01000009.1"/>
</dbReference>
<protein>
    <submittedName>
        <fullName evidence="2">Predicted HD phosphohydrolase</fullName>
    </submittedName>
</protein>
<sequence>MPTDPAMAATMERVDFRQMKDGTAKEYLFLRELEKPHLAMTPKRVMRELRMQDEETIPGYRISRLGHGLQSATRAHREGADIDWVVAALLHDIGDGLAPQNHDRFAAELIRPFVREEVTWTVEHHGAFQMYYYAHFYGWNQLEREKYRDNMYYQSCVDFCERWDQASFDDQYAHEDLAFFEPMVNEVFARKAYDDTVIMTGVAKGLPPLP</sequence>
<organism evidence="2 3">
    <name type="scientific">Arboricoccus pini</name>
    <dbReference type="NCBI Taxonomy" id="1963835"/>
    <lineage>
        <taxon>Bacteria</taxon>
        <taxon>Pseudomonadati</taxon>
        <taxon>Pseudomonadota</taxon>
        <taxon>Alphaproteobacteria</taxon>
        <taxon>Geminicoccales</taxon>
        <taxon>Geminicoccaceae</taxon>
        <taxon>Arboricoccus</taxon>
    </lineage>
</organism>
<dbReference type="InterPro" id="IPR006674">
    <property type="entry name" value="HD_domain"/>
</dbReference>
<dbReference type="InterPro" id="IPR052567">
    <property type="entry name" value="OP_Dioxygenase"/>
</dbReference>
<dbReference type="PANTHER" id="PTHR40202">
    <property type="match status" value="1"/>
</dbReference>
<name>A0A212RK12_9PROT</name>
<dbReference type="AlphaFoldDB" id="A0A212RK12"/>
<dbReference type="SUPFAM" id="SSF109604">
    <property type="entry name" value="HD-domain/PDEase-like"/>
    <property type="match status" value="1"/>
</dbReference>
<dbReference type="Gene3D" id="1.10.3210.10">
    <property type="entry name" value="Hypothetical protein af1432"/>
    <property type="match status" value="1"/>
</dbReference>
<dbReference type="EMBL" id="FYEH01000009">
    <property type="protein sequence ID" value="SNB72615.1"/>
    <property type="molecule type" value="Genomic_DNA"/>
</dbReference>
<dbReference type="PANTHER" id="PTHR40202:SF1">
    <property type="entry name" value="HD DOMAIN-CONTAINING PROTEIN"/>
    <property type="match status" value="1"/>
</dbReference>
<gene>
    <name evidence="2" type="ORF">SAMN07250955_109133</name>
</gene>